<dbReference type="InterPro" id="IPR036541">
    <property type="entry name" value="PLipase_A1_sf"/>
</dbReference>
<dbReference type="GO" id="GO:0004623">
    <property type="term" value="F:phospholipase A2 activity"/>
    <property type="evidence" value="ECO:0007669"/>
    <property type="project" value="UniProtKB-EC"/>
</dbReference>
<evidence type="ECO:0000256" key="4">
    <source>
        <dbReference type="ARBA" id="ARBA00010525"/>
    </source>
</evidence>
<feature type="active site" description="Nucleophile" evidence="19">
    <location>
        <position position="166"/>
    </location>
</feature>
<comment type="catalytic activity">
    <reaction evidence="1">
        <text>a 1,2-diacyl-sn-glycero-3-phosphocholine + H2O = a 2-acyl-sn-glycero-3-phosphocholine + a fatty acid + H(+)</text>
        <dbReference type="Rhea" id="RHEA:18689"/>
        <dbReference type="ChEBI" id="CHEBI:15377"/>
        <dbReference type="ChEBI" id="CHEBI:15378"/>
        <dbReference type="ChEBI" id="CHEBI:28868"/>
        <dbReference type="ChEBI" id="CHEBI:57643"/>
        <dbReference type="ChEBI" id="CHEBI:57875"/>
        <dbReference type="EC" id="3.1.1.32"/>
    </reaction>
</comment>
<dbReference type="GO" id="GO:0008970">
    <property type="term" value="F:phospholipase A1 activity"/>
    <property type="evidence" value="ECO:0007669"/>
    <property type="project" value="UniProtKB-EC"/>
</dbReference>
<evidence type="ECO:0000256" key="13">
    <source>
        <dbReference type="ARBA" id="ARBA00022837"/>
    </source>
</evidence>
<dbReference type="SUPFAM" id="SSF56931">
    <property type="entry name" value="Outer membrane phospholipase A (OMPLA)"/>
    <property type="match status" value="1"/>
</dbReference>
<proteinExistence type="inferred from homology"/>
<dbReference type="EC" id="3.1.1.4" evidence="7"/>
<dbReference type="GO" id="GO:0009279">
    <property type="term" value="C:cell outer membrane"/>
    <property type="evidence" value="ECO:0007669"/>
    <property type="project" value="UniProtKB-SubCell"/>
</dbReference>
<keyword evidence="9" id="KW-0812">Transmembrane</keyword>
<dbReference type="Pfam" id="PF02253">
    <property type="entry name" value="PLA1"/>
    <property type="match status" value="1"/>
</dbReference>
<keyword evidence="22" id="KW-1185">Reference proteome</keyword>
<sequence>MKLFSNLILLFFYINFCLGQGLIQDPGGKLSQRWQIQDDTTKLFKIVPYKPVYFLAANYTSNINSQPISGNPTNSATQSYNYLNTEFKFQLSFKARVAKNLLNNKLGGDLWAGYTQSSRWQLYSSDISRPFRETNYEPEVIFVVPIKYSFFGLKSVYTGIGINHQSNGKANPLSRSWNRVVLQIGWESPSWSFVLSPWWRLQEKIAEDNNPNIENYVGRAEFLSAYVKGRHNVSLLVRHSLRGGNNNKGSAKVDYAVRVFDFLEMHAQFFYGYGESLIDYNHKQTTFGIGVSLLQWK</sequence>
<feature type="binding site" description="in dimeric form" evidence="20">
    <location>
        <position position="128"/>
    </location>
    <ligand>
        <name>Ca(2+)</name>
        <dbReference type="ChEBI" id="CHEBI:29108"/>
        <label>1</label>
    </ligand>
</feature>
<evidence type="ECO:0000256" key="9">
    <source>
        <dbReference type="ARBA" id="ARBA00022692"/>
    </source>
</evidence>
<dbReference type="Proteomes" id="UP000269412">
    <property type="component" value="Unassembled WGS sequence"/>
</dbReference>
<comment type="catalytic activity">
    <reaction evidence="2">
        <text>a 1,2-diacyl-sn-glycero-3-phosphocholine + H2O = a 1-acyl-sn-glycero-3-phosphocholine + a fatty acid + H(+)</text>
        <dbReference type="Rhea" id="RHEA:15801"/>
        <dbReference type="ChEBI" id="CHEBI:15377"/>
        <dbReference type="ChEBI" id="CHEBI:15378"/>
        <dbReference type="ChEBI" id="CHEBI:28868"/>
        <dbReference type="ChEBI" id="CHEBI:57643"/>
        <dbReference type="ChEBI" id="CHEBI:58168"/>
        <dbReference type="EC" id="3.1.1.4"/>
    </reaction>
</comment>
<comment type="cofactor">
    <cofactor evidence="20">
        <name>Ca(2+)</name>
        <dbReference type="ChEBI" id="CHEBI:29108"/>
    </cofactor>
    <text evidence="20">Binds 1 Ca(2+) ion per monomer.</text>
</comment>
<dbReference type="PRINTS" id="PR01486">
    <property type="entry name" value="PHPHLIPASEA1"/>
</dbReference>
<dbReference type="InterPro" id="IPR003187">
    <property type="entry name" value="PLipase_A1"/>
</dbReference>
<dbReference type="PANTHER" id="PTHR40457">
    <property type="entry name" value="PHOSPHOLIPASE A1"/>
    <property type="match status" value="1"/>
</dbReference>
<keyword evidence="16" id="KW-0472">Membrane</keyword>
<name>A0A495E8W5_9FLAO</name>
<evidence type="ECO:0000256" key="2">
    <source>
        <dbReference type="ARBA" id="ARBA00001604"/>
    </source>
</evidence>
<evidence type="ECO:0000256" key="20">
    <source>
        <dbReference type="PIRSR" id="PIRSR603187-2"/>
    </source>
</evidence>
<gene>
    <name evidence="21" type="ORF">CLV91_1826</name>
</gene>
<comment type="subunit">
    <text evidence="5">Homodimer; dimerization is reversible, and the dimeric form is the active one.</text>
</comment>
<dbReference type="GO" id="GO:0016042">
    <property type="term" value="P:lipid catabolic process"/>
    <property type="evidence" value="ECO:0007669"/>
    <property type="project" value="UniProtKB-KW"/>
</dbReference>
<keyword evidence="12" id="KW-0378">Hydrolase</keyword>
<evidence type="ECO:0000313" key="21">
    <source>
        <dbReference type="EMBL" id="RKR13111.1"/>
    </source>
</evidence>
<dbReference type="CDD" id="cd00541">
    <property type="entry name" value="OMPLA"/>
    <property type="match status" value="1"/>
</dbReference>
<protein>
    <recommendedName>
        <fullName evidence="18">Phosphatidylcholine 1-acylhydrolase</fullName>
        <ecNumber evidence="6">3.1.1.32</ecNumber>
        <ecNumber evidence="7">3.1.1.4</ecNumber>
    </recommendedName>
</protein>
<dbReference type="OrthoDB" id="188433at2"/>
<keyword evidence="11" id="KW-0732">Signal</keyword>
<keyword evidence="8" id="KW-1134">Transmembrane beta strand</keyword>
<dbReference type="EC" id="3.1.1.32" evidence="6"/>
<keyword evidence="14" id="KW-0442">Lipid degradation</keyword>
<evidence type="ECO:0000256" key="3">
    <source>
        <dbReference type="ARBA" id="ARBA00004571"/>
    </source>
</evidence>
<evidence type="ECO:0000256" key="19">
    <source>
        <dbReference type="PIRSR" id="PIRSR603187-1"/>
    </source>
</evidence>
<evidence type="ECO:0000256" key="16">
    <source>
        <dbReference type="ARBA" id="ARBA00023136"/>
    </source>
</evidence>
<dbReference type="Gene3D" id="2.40.230.10">
    <property type="entry name" value="Phospholipase A1"/>
    <property type="match status" value="1"/>
</dbReference>
<comment type="caution">
    <text evidence="21">The sequence shown here is derived from an EMBL/GenBank/DDBJ whole genome shotgun (WGS) entry which is preliminary data.</text>
</comment>
<keyword evidence="17" id="KW-0998">Cell outer membrane</keyword>
<evidence type="ECO:0000256" key="18">
    <source>
        <dbReference type="ARBA" id="ARBA00032375"/>
    </source>
</evidence>
<evidence type="ECO:0000313" key="22">
    <source>
        <dbReference type="Proteomes" id="UP000269412"/>
    </source>
</evidence>
<organism evidence="21 22">
    <name type="scientific">Maribacter vaceletii</name>
    <dbReference type="NCBI Taxonomy" id="1206816"/>
    <lineage>
        <taxon>Bacteria</taxon>
        <taxon>Pseudomonadati</taxon>
        <taxon>Bacteroidota</taxon>
        <taxon>Flavobacteriia</taxon>
        <taxon>Flavobacteriales</taxon>
        <taxon>Flavobacteriaceae</taxon>
        <taxon>Maribacter</taxon>
    </lineage>
</organism>
<comment type="subcellular location">
    <subcellularLocation>
        <location evidence="3">Cell outer membrane</location>
        <topology evidence="3">Multi-pass membrane protein</topology>
    </subcellularLocation>
</comment>
<dbReference type="RefSeq" id="WP_121066655.1">
    <property type="nucleotide sequence ID" value="NZ_RBIQ01000008.1"/>
</dbReference>
<evidence type="ECO:0000256" key="12">
    <source>
        <dbReference type="ARBA" id="ARBA00022801"/>
    </source>
</evidence>
<evidence type="ECO:0000256" key="6">
    <source>
        <dbReference type="ARBA" id="ARBA00013179"/>
    </source>
</evidence>
<evidence type="ECO:0000256" key="14">
    <source>
        <dbReference type="ARBA" id="ARBA00022963"/>
    </source>
</evidence>
<evidence type="ECO:0000256" key="5">
    <source>
        <dbReference type="ARBA" id="ARBA00011702"/>
    </source>
</evidence>
<evidence type="ECO:0000256" key="1">
    <source>
        <dbReference type="ARBA" id="ARBA00000111"/>
    </source>
</evidence>
<feature type="active site" description="Nucleophile" evidence="19">
    <location>
        <position position="164"/>
    </location>
</feature>
<comment type="similarity">
    <text evidence="4">Belongs to the phospholipase A1 family.</text>
</comment>
<accession>A0A495E8W5</accession>
<keyword evidence="10 20" id="KW-0479">Metal-binding</keyword>
<dbReference type="PANTHER" id="PTHR40457:SF1">
    <property type="entry name" value="PHOSPHOLIPASE A1"/>
    <property type="match status" value="1"/>
</dbReference>
<keyword evidence="15" id="KW-0443">Lipid metabolism</keyword>
<evidence type="ECO:0000256" key="15">
    <source>
        <dbReference type="ARBA" id="ARBA00023098"/>
    </source>
</evidence>
<evidence type="ECO:0000256" key="11">
    <source>
        <dbReference type="ARBA" id="ARBA00022729"/>
    </source>
</evidence>
<evidence type="ECO:0000256" key="10">
    <source>
        <dbReference type="ARBA" id="ARBA00022723"/>
    </source>
</evidence>
<dbReference type="EMBL" id="RBIQ01000008">
    <property type="protein sequence ID" value="RKR13111.1"/>
    <property type="molecule type" value="Genomic_DNA"/>
</dbReference>
<feature type="binding site" description="in dimeric form" evidence="20">
    <location>
        <position position="174"/>
    </location>
    <ligand>
        <name>Ca(2+)</name>
        <dbReference type="ChEBI" id="CHEBI:29108"/>
        <label>1</label>
    </ligand>
</feature>
<evidence type="ECO:0000256" key="17">
    <source>
        <dbReference type="ARBA" id="ARBA00023237"/>
    </source>
</evidence>
<dbReference type="AlphaFoldDB" id="A0A495E8W5"/>
<keyword evidence="13 20" id="KW-0106">Calcium</keyword>
<evidence type="ECO:0000256" key="7">
    <source>
        <dbReference type="ARBA" id="ARBA00013278"/>
    </source>
</evidence>
<reference evidence="21 22" key="1">
    <citation type="submission" date="2018-10" db="EMBL/GenBank/DDBJ databases">
        <title>Genomic Encyclopedia of Archaeal and Bacterial Type Strains, Phase II (KMG-II): from individual species to whole genera.</title>
        <authorList>
            <person name="Goeker M."/>
        </authorList>
    </citation>
    <scope>NUCLEOTIDE SEQUENCE [LARGE SCALE GENOMIC DNA]</scope>
    <source>
        <strain evidence="21 22">DSM 25230</strain>
    </source>
</reference>
<evidence type="ECO:0000256" key="8">
    <source>
        <dbReference type="ARBA" id="ARBA00022452"/>
    </source>
</evidence>
<dbReference type="GO" id="GO:0005509">
    <property type="term" value="F:calcium ion binding"/>
    <property type="evidence" value="ECO:0007669"/>
    <property type="project" value="TreeGrafter"/>
</dbReference>